<dbReference type="GO" id="GO:0007165">
    <property type="term" value="P:signal transduction"/>
    <property type="evidence" value="ECO:0007669"/>
    <property type="project" value="InterPro"/>
</dbReference>
<feature type="region of interest" description="Disordered" evidence="2">
    <location>
        <begin position="757"/>
        <end position="802"/>
    </location>
</feature>
<feature type="region of interest" description="Disordered" evidence="2">
    <location>
        <begin position="359"/>
        <end position="385"/>
    </location>
</feature>
<dbReference type="InterPro" id="IPR051025">
    <property type="entry name" value="RhoGAP"/>
</dbReference>
<dbReference type="InterPro" id="IPR000198">
    <property type="entry name" value="RhoGAP_dom"/>
</dbReference>
<dbReference type="InterPro" id="IPR008936">
    <property type="entry name" value="Rho_GTPase_activation_prot"/>
</dbReference>
<dbReference type="Gene3D" id="1.10.555.10">
    <property type="entry name" value="Rho GTPase activation protein"/>
    <property type="match status" value="1"/>
</dbReference>
<feature type="region of interest" description="Disordered" evidence="2">
    <location>
        <begin position="714"/>
        <end position="733"/>
    </location>
</feature>
<reference evidence="5" key="1">
    <citation type="submission" date="2020-12" db="EMBL/GenBank/DDBJ databases">
        <title>Metabolic potential, ecology and presence of endohyphal bacteria is reflected in genomic diversity of Mucoromycotina.</title>
        <authorList>
            <person name="Muszewska A."/>
            <person name="Okrasinska A."/>
            <person name="Steczkiewicz K."/>
            <person name="Drgas O."/>
            <person name="Orlowska M."/>
            <person name="Perlinska-Lenart U."/>
            <person name="Aleksandrzak-Piekarczyk T."/>
            <person name="Szatraj K."/>
            <person name="Zielenkiewicz U."/>
            <person name="Pilsyk S."/>
            <person name="Malc E."/>
            <person name="Mieczkowski P."/>
            <person name="Kruszewska J.S."/>
            <person name="Biernat P."/>
            <person name="Pawlowska J."/>
        </authorList>
    </citation>
    <scope>NUCLEOTIDE SEQUENCE</scope>
    <source>
        <strain evidence="5">WA0000067209</strain>
    </source>
</reference>
<keyword evidence="3" id="KW-1133">Transmembrane helix</keyword>
<feature type="region of interest" description="Disordered" evidence="2">
    <location>
        <begin position="293"/>
        <end position="313"/>
    </location>
</feature>
<accession>A0A8H7PUB4</accession>
<dbReference type="Proteomes" id="UP000654370">
    <property type="component" value="Unassembled WGS sequence"/>
</dbReference>
<feature type="compositionally biased region" description="Low complexity" evidence="2">
    <location>
        <begin position="361"/>
        <end position="375"/>
    </location>
</feature>
<evidence type="ECO:0000256" key="3">
    <source>
        <dbReference type="SAM" id="Phobius"/>
    </source>
</evidence>
<keyword evidence="3" id="KW-0472">Membrane</keyword>
<gene>
    <name evidence="5" type="ORF">INT43_003827</name>
</gene>
<proteinExistence type="predicted"/>
<evidence type="ECO:0000256" key="1">
    <source>
        <dbReference type="ARBA" id="ARBA00022468"/>
    </source>
</evidence>
<keyword evidence="6" id="KW-1185">Reference proteome</keyword>
<evidence type="ECO:0000313" key="6">
    <source>
        <dbReference type="Proteomes" id="UP000654370"/>
    </source>
</evidence>
<feature type="domain" description="Rho-GAP" evidence="4">
    <location>
        <begin position="74"/>
        <end position="260"/>
    </location>
</feature>
<evidence type="ECO:0000256" key="2">
    <source>
        <dbReference type="SAM" id="MobiDB-lite"/>
    </source>
</evidence>
<dbReference type="SMART" id="SM00324">
    <property type="entry name" value="RhoGAP"/>
    <property type="match status" value="1"/>
</dbReference>
<protein>
    <recommendedName>
        <fullName evidence="4">Rho-GAP domain-containing protein</fullName>
    </recommendedName>
</protein>
<name>A0A8H7PUB4_MORIS</name>
<feature type="compositionally biased region" description="Basic and acidic residues" evidence="2">
    <location>
        <begin position="757"/>
        <end position="773"/>
    </location>
</feature>
<dbReference type="PROSITE" id="PS50238">
    <property type="entry name" value="RHOGAP"/>
    <property type="match status" value="1"/>
</dbReference>
<evidence type="ECO:0000313" key="5">
    <source>
        <dbReference type="EMBL" id="KAG2180040.1"/>
    </source>
</evidence>
<feature type="transmembrane region" description="Helical" evidence="3">
    <location>
        <begin position="465"/>
        <end position="481"/>
    </location>
</feature>
<feature type="compositionally biased region" description="Polar residues" evidence="2">
    <location>
        <begin position="302"/>
        <end position="312"/>
    </location>
</feature>
<comment type="caution">
    <text evidence="5">The sequence shown here is derived from an EMBL/GenBank/DDBJ whole genome shotgun (WGS) entry which is preliminary data.</text>
</comment>
<evidence type="ECO:0000259" key="4">
    <source>
        <dbReference type="PROSITE" id="PS50238"/>
    </source>
</evidence>
<feature type="transmembrane region" description="Helical" evidence="3">
    <location>
        <begin position="431"/>
        <end position="453"/>
    </location>
</feature>
<dbReference type="SUPFAM" id="SSF48350">
    <property type="entry name" value="GTPase activation domain, GAP"/>
    <property type="match status" value="1"/>
</dbReference>
<dbReference type="PANTHER" id="PTHR15228:SF25">
    <property type="entry name" value="F-BAR DOMAIN-CONTAINING PROTEIN"/>
    <property type="match status" value="1"/>
</dbReference>
<keyword evidence="1" id="KW-0343">GTPase activation</keyword>
<dbReference type="OrthoDB" id="3196451at2759"/>
<feature type="compositionally biased region" description="Polar residues" evidence="2">
    <location>
        <begin position="376"/>
        <end position="385"/>
    </location>
</feature>
<dbReference type="PANTHER" id="PTHR15228">
    <property type="entry name" value="SPERMATHECAL PHYSIOLOGY VARIANT"/>
    <property type="match status" value="1"/>
</dbReference>
<dbReference type="AlphaFoldDB" id="A0A8H7PUB4"/>
<feature type="region of interest" description="Disordered" evidence="2">
    <location>
        <begin position="666"/>
        <end position="686"/>
    </location>
</feature>
<sequence>MSVIATSGTDLRRKPSKASIRNWWKKMTNKNQTAPYPGHMPPRNHKHGIFGVALPQSIRYARANISYLDDESGERLTGYIPIIVAKCGSYLKEEALNVEGIFRLSGSAKRVKVLQDIFDSVDDQWGAALQWDDYTVHDAANIMRRFLNFLPNPVITHQYYQAFRDVMSDKTSMTTNERITAFQTLIQKLPLPHQFLLLYLLDMLSLFAQHEEVNLMGASNLAAVFTPGMLSHPSHDLDPVQYKISQRVVEFLIEFHMCFNMPHANALHKDPVVYPTAVTISLPTSEVPQQAIAAPPSERLNQRPSLSSMNSEKSVRTIRQIKFSASDSAAASFVTPDNLSASAASSYMHAVDESPIIQAHSTSSSNGSRTGSVKSPASSDNLEQVTSKVTSAEVDALDVIAEAPETPVTNEKVEKAPADITKKIFAVHHRFGMSALHVIMLITFGTIFGYEIFQFFGGSAVESTVFFGSISGYLLILLFGIESPNEATSSTTPDIEEKTLVEDHKIYIPARTSIGSASSLYFESPMTQEGSQDWKNFKHMSSGADSGYDTLSGSRDFQKPEYQSANAFDPTSIKNVFRDSEGRYIPNNLPYPVTSGAMAKPDEVDMSVAEISDDESEEYEDECSSIWLFDNASVAEDQAAEQAMLQDKEIMAEWRDLLTRSWKTDIGHGHGHGSPSQKKVAFVPSSENSLIEDAEASSIATISSRFNEEIQDDPVAQTTQDDPNSIADDIDPDQLYRMWDRIQQQITEDERLAMKLQKEEEEAEARRKLRDDTLNPFLADNDMPSIGSTETTPRPQPPPHKI</sequence>
<keyword evidence="3" id="KW-0812">Transmembrane</keyword>
<organism evidence="5 6">
    <name type="scientific">Mortierella isabellina</name>
    <name type="common">Filamentous fungus</name>
    <name type="synonym">Umbelopsis isabellina</name>
    <dbReference type="NCBI Taxonomy" id="91625"/>
    <lineage>
        <taxon>Eukaryota</taxon>
        <taxon>Fungi</taxon>
        <taxon>Fungi incertae sedis</taxon>
        <taxon>Mucoromycota</taxon>
        <taxon>Mucoromycotina</taxon>
        <taxon>Umbelopsidomycetes</taxon>
        <taxon>Umbelopsidales</taxon>
        <taxon>Umbelopsidaceae</taxon>
        <taxon>Umbelopsis</taxon>
    </lineage>
</organism>
<dbReference type="GO" id="GO:0060237">
    <property type="term" value="P:regulation of fungal-type cell wall organization"/>
    <property type="evidence" value="ECO:0007669"/>
    <property type="project" value="TreeGrafter"/>
</dbReference>
<dbReference type="GO" id="GO:0005938">
    <property type="term" value="C:cell cortex"/>
    <property type="evidence" value="ECO:0007669"/>
    <property type="project" value="TreeGrafter"/>
</dbReference>
<dbReference type="EMBL" id="JAEPQZ010000006">
    <property type="protein sequence ID" value="KAG2180040.1"/>
    <property type="molecule type" value="Genomic_DNA"/>
</dbReference>
<dbReference type="GO" id="GO:0005096">
    <property type="term" value="F:GTPase activator activity"/>
    <property type="evidence" value="ECO:0007669"/>
    <property type="project" value="UniProtKB-KW"/>
</dbReference>
<dbReference type="Pfam" id="PF00620">
    <property type="entry name" value="RhoGAP"/>
    <property type="match status" value="1"/>
</dbReference>